<dbReference type="AlphaFoldDB" id="A0A5C2SMU3"/>
<dbReference type="OrthoDB" id="3261666at2759"/>
<evidence type="ECO:0000256" key="1">
    <source>
        <dbReference type="SAM" id="MobiDB-lite"/>
    </source>
</evidence>
<sequence length="288" mass="31318">MSRYDQYIDEKENPFDDSKQMNPQPKIPLAAPQPGYAAPVAAINLPSPAATPDGRMHASSEMSEYGGGMVSQQPGMPNAPHPLQPPMTPIAPIFVRPSSAASRDVKFATQTPIMRGDTEDTVLPRRGQRGDDFWRRFSMVAKEDMATPPGQKQSMWLRKTQNGTTRMSRWVWVVGMTLLIIIAGAIGLGWWVSHNSTSHSAPTAIGGSANEKAIATASESAAGADATSLDVSFHVTPTNTVARRVFEPIPTPQALYPISARGDSSHHVHIMQTHHRGRRSSPLNRTSH</sequence>
<dbReference type="Proteomes" id="UP000313359">
    <property type="component" value="Unassembled WGS sequence"/>
</dbReference>
<keyword evidence="2" id="KW-0812">Transmembrane</keyword>
<gene>
    <name evidence="3" type="ORF">L227DRAFT_562073</name>
</gene>
<organism evidence="3 4">
    <name type="scientific">Lentinus tigrinus ALCF2SS1-6</name>
    <dbReference type="NCBI Taxonomy" id="1328759"/>
    <lineage>
        <taxon>Eukaryota</taxon>
        <taxon>Fungi</taxon>
        <taxon>Dikarya</taxon>
        <taxon>Basidiomycota</taxon>
        <taxon>Agaricomycotina</taxon>
        <taxon>Agaricomycetes</taxon>
        <taxon>Polyporales</taxon>
        <taxon>Polyporaceae</taxon>
        <taxon>Lentinus</taxon>
    </lineage>
</organism>
<evidence type="ECO:0000313" key="3">
    <source>
        <dbReference type="EMBL" id="RPD62806.1"/>
    </source>
</evidence>
<proteinExistence type="predicted"/>
<keyword evidence="2" id="KW-1133">Transmembrane helix</keyword>
<feature type="transmembrane region" description="Helical" evidence="2">
    <location>
        <begin position="170"/>
        <end position="192"/>
    </location>
</feature>
<keyword evidence="4" id="KW-1185">Reference proteome</keyword>
<protein>
    <submittedName>
        <fullName evidence="3">Uncharacterized protein</fullName>
    </submittedName>
</protein>
<reference evidence="3" key="1">
    <citation type="journal article" date="2018" name="Genome Biol. Evol.">
        <title>Genomics and development of Lentinus tigrinus, a white-rot wood-decaying mushroom with dimorphic fruiting bodies.</title>
        <authorList>
            <person name="Wu B."/>
            <person name="Xu Z."/>
            <person name="Knudson A."/>
            <person name="Carlson A."/>
            <person name="Chen N."/>
            <person name="Kovaka S."/>
            <person name="LaButti K."/>
            <person name="Lipzen A."/>
            <person name="Pennachio C."/>
            <person name="Riley R."/>
            <person name="Schakwitz W."/>
            <person name="Umezawa K."/>
            <person name="Ohm R.A."/>
            <person name="Grigoriev I.V."/>
            <person name="Nagy L.G."/>
            <person name="Gibbons J."/>
            <person name="Hibbett D."/>
        </authorList>
    </citation>
    <scope>NUCLEOTIDE SEQUENCE [LARGE SCALE GENOMIC DNA]</scope>
    <source>
        <strain evidence="3">ALCF2SS1-6</strain>
    </source>
</reference>
<keyword evidence="2" id="KW-0472">Membrane</keyword>
<evidence type="ECO:0000313" key="4">
    <source>
        <dbReference type="Proteomes" id="UP000313359"/>
    </source>
</evidence>
<dbReference type="EMBL" id="ML122258">
    <property type="protein sequence ID" value="RPD62806.1"/>
    <property type="molecule type" value="Genomic_DNA"/>
</dbReference>
<feature type="region of interest" description="Disordered" evidence="1">
    <location>
        <begin position="1"/>
        <end position="33"/>
    </location>
</feature>
<feature type="compositionally biased region" description="Basic and acidic residues" evidence="1">
    <location>
        <begin position="1"/>
        <end position="19"/>
    </location>
</feature>
<dbReference type="STRING" id="1328759.A0A5C2SMU3"/>
<evidence type="ECO:0000256" key="2">
    <source>
        <dbReference type="SAM" id="Phobius"/>
    </source>
</evidence>
<name>A0A5C2SMU3_9APHY</name>
<accession>A0A5C2SMU3</accession>